<dbReference type="EMBL" id="RQFM01000031">
    <property type="protein sequence ID" value="TGK79264.1"/>
    <property type="molecule type" value="Genomic_DNA"/>
</dbReference>
<keyword evidence="1" id="KW-1133">Transmembrane helix</keyword>
<feature type="transmembrane region" description="Helical" evidence="1">
    <location>
        <begin position="12"/>
        <end position="31"/>
    </location>
</feature>
<gene>
    <name evidence="2" type="ORF">EHQ23_19620</name>
    <name evidence="3" type="ORF">EHQ26_03330</name>
</gene>
<evidence type="ECO:0000313" key="2">
    <source>
        <dbReference type="EMBL" id="TGK79264.1"/>
    </source>
</evidence>
<reference evidence="3" key="1">
    <citation type="submission" date="2018-10" db="EMBL/GenBank/DDBJ databases">
        <authorList>
            <person name="Vincent A.T."/>
            <person name="Schiettekatte O."/>
            <person name="Bourhy P."/>
            <person name="Veyrier F.J."/>
            <person name="Picardeau M."/>
        </authorList>
    </citation>
    <scope>NUCLEOTIDE SEQUENCE</scope>
    <source>
        <strain evidence="3">201800281</strain>
    </source>
</reference>
<keyword evidence="1" id="KW-0472">Membrane</keyword>
<reference evidence="4 5" key="2">
    <citation type="journal article" date="2019" name="PLoS Negl. Trop. Dis.">
        <title>Revisiting the worldwide diversity of Leptospira species in the environment.</title>
        <authorList>
            <person name="Vincent A.T."/>
            <person name="Schiettekatte O."/>
            <person name="Bourhy P."/>
            <person name="Veyrier F.J."/>
            <person name="Picardeau M."/>
        </authorList>
    </citation>
    <scope>NUCLEOTIDE SEQUENCE [LARGE SCALE GENOMIC DNA]</scope>
    <source>
        <strain evidence="2 4">201800280</strain>
        <strain evidence="5">201800281</strain>
    </source>
</reference>
<keyword evidence="5" id="KW-1185">Reference proteome</keyword>
<dbReference type="AlphaFoldDB" id="A0A4R9IR18"/>
<evidence type="ECO:0000313" key="3">
    <source>
        <dbReference type="EMBL" id="TGK94379.1"/>
    </source>
</evidence>
<proteinExistence type="predicted"/>
<name>A0A4R9IR18_9LEPT</name>
<dbReference type="EMBL" id="RQFL01000008">
    <property type="protein sequence ID" value="TGK94379.1"/>
    <property type="molecule type" value="Genomic_DNA"/>
</dbReference>
<dbReference type="Proteomes" id="UP000297918">
    <property type="component" value="Unassembled WGS sequence"/>
</dbReference>
<protein>
    <submittedName>
        <fullName evidence="2">Uncharacterized protein</fullName>
    </submittedName>
</protein>
<dbReference type="Proteomes" id="UP000297394">
    <property type="component" value="Unassembled WGS sequence"/>
</dbReference>
<comment type="caution">
    <text evidence="2">The sequence shown here is derived from an EMBL/GenBank/DDBJ whole genome shotgun (WGS) entry which is preliminary data.</text>
</comment>
<organism evidence="2 4">
    <name type="scientific">Leptospira bourretii</name>
    <dbReference type="NCBI Taxonomy" id="2484962"/>
    <lineage>
        <taxon>Bacteria</taxon>
        <taxon>Pseudomonadati</taxon>
        <taxon>Spirochaetota</taxon>
        <taxon>Spirochaetia</taxon>
        <taxon>Leptospirales</taxon>
        <taxon>Leptospiraceae</taxon>
        <taxon>Leptospira</taxon>
    </lineage>
</organism>
<dbReference type="RefSeq" id="WP_135674882.1">
    <property type="nucleotide sequence ID" value="NZ_RQFL01000008.1"/>
</dbReference>
<evidence type="ECO:0000313" key="5">
    <source>
        <dbReference type="Proteomes" id="UP000297918"/>
    </source>
</evidence>
<accession>A0A4R9IR18</accession>
<sequence length="124" mass="14793">MKTKLKNKIIPDLIYGATIFVYAGMGLTEMIRNFNKQAKESLRPDNFNYNPLCVYHFFNGNFDEKLWNHVILYSEKQNIEMSQLVHEITHIKNVVFATRNVRSELERDEHEACYLEFLFREISK</sequence>
<keyword evidence="1" id="KW-0812">Transmembrane</keyword>
<evidence type="ECO:0000256" key="1">
    <source>
        <dbReference type="SAM" id="Phobius"/>
    </source>
</evidence>
<evidence type="ECO:0000313" key="4">
    <source>
        <dbReference type="Proteomes" id="UP000297394"/>
    </source>
</evidence>